<dbReference type="InterPro" id="IPR050079">
    <property type="entry name" value="DEAD_box_RNA_helicase"/>
</dbReference>
<evidence type="ECO:0000259" key="11">
    <source>
        <dbReference type="PROSITE" id="PS51192"/>
    </source>
</evidence>
<keyword evidence="5 10" id="KW-0347">Helicase</keyword>
<evidence type="ECO:0000256" key="5">
    <source>
        <dbReference type="ARBA" id="ARBA00022806"/>
    </source>
</evidence>
<feature type="domain" description="DEAD-box RNA helicase Q" evidence="13">
    <location>
        <begin position="1"/>
        <end position="29"/>
    </location>
</feature>
<dbReference type="GO" id="GO:0016787">
    <property type="term" value="F:hydrolase activity"/>
    <property type="evidence" value="ECO:0007669"/>
    <property type="project" value="UniProtKB-KW"/>
</dbReference>
<organism evidence="14 15">
    <name type="scientific">SAR324 cluster bacterium</name>
    <dbReference type="NCBI Taxonomy" id="2024889"/>
    <lineage>
        <taxon>Bacteria</taxon>
        <taxon>Deltaproteobacteria</taxon>
        <taxon>SAR324 cluster</taxon>
    </lineage>
</organism>
<dbReference type="CDD" id="cd00268">
    <property type="entry name" value="DEADc"/>
    <property type="match status" value="1"/>
</dbReference>
<dbReference type="PANTHER" id="PTHR47959:SF1">
    <property type="entry name" value="ATP-DEPENDENT RNA HELICASE DBPA"/>
    <property type="match status" value="1"/>
</dbReference>
<keyword evidence="4 10" id="KW-0378">Hydrolase</keyword>
<dbReference type="Pfam" id="PF00270">
    <property type="entry name" value="DEAD"/>
    <property type="match status" value="1"/>
</dbReference>
<evidence type="ECO:0000256" key="9">
    <source>
        <dbReference type="PROSITE-ProRule" id="PRU00552"/>
    </source>
</evidence>
<dbReference type="EC" id="3.6.4.13" evidence="1"/>
<dbReference type="FunFam" id="3.40.50.300:FF:000108">
    <property type="entry name" value="ATP-dependent RNA helicase RhlE"/>
    <property type="match status" value="1"/>
</dbReference>
<dbReference type="GO" id="GO:0005524">
    <property type="term" value="F:ATP binding"/>
    <property type="evidence" value="ECO:0007669"/>
    <property type="project" value="UniProtKB-KW"/>
</dbReference>
<comment type="similarity">
    <text evidence="7 10">Belongs to the DEAD box helicase family.</text>
</comment>
<dbReference type="PANTHER" id="PTHR47959">
    <property type="entry name" value="ATP-DEPENDENT RNA HELICASE RHLE-RELATED"/>
    <property type="match status" value="1"/>
</dbReference>
<evidence type="ECO:0000256" key="6">
    <source>
        <dbReference type="ARBA" id="ARBA00022840"/>
    </source>
</evidence>
<dbReference type="InterPro" id="IPR027417">
    <property type="entry name" value="P-loop_NTPase"/>
</dbReference>
<reference evidence="15" key="1">
    <citation type="submission" date="2017-09" db="EMBL/GenBank/DDBJ databases">
        <title>The Reconstruction of 2,631 Draft Metagenome-Assembled Genomes from the Global Oceans.</title>
        <authorList>
            <person name="Tully B.J."/>
            <person name="Graham E.D."/>
            <person name="Heidelberg J.F."/>
        </authorList>
    </citation>
    <scope>NUCLEOTIDE SEQUENCE [LARGE SCALE GENOMIC DNA]</scope>
</reference>
<evidence type="ECO:0000259" key="13">
    <source>
        <dbReference type="PROSITE" id="PS51195"/>
    </source>
</evidence>
<evidence type="ECO:0000256" key="1">
    <source>
        <dbReference type="ARBA" id="ARBA00012552"/>
    </source>
</evidence>
<dbReference type="InterPro" id="IPR044742">
    <property type="entry name" value="DEAD/DEAH_RhlB"/>
</dbReference>
<evidence type="ECO:0000256" key="8">
    <source>
        <dbReference type="ARBA" id="ARBA00047984"/>
    </source>
</evidence>
<evidence type="ECO:0000256" key="4">
    <source>
        <dbReference type="ARBA" id="ARBA00022801"/>
    </source>
</evidence>
<feature type="domain" description="Helicase C-terminal" evidence="12">
    <location>
        <begin position="218"/>
        <end position="377"/>
    </location>
</feature>
<dbReference type="InterPro" id="IPR014014">
    <property type="entry name" value="RNA_helicase_DEAD_Q_motif"/>
</dbReference>
<comment type="catalytic activity">
    <reaction evidence="8">
        <text>ATP + H2O = ADP + phosphate + H(+)</text>
        <dbReference type="Rhea" id="RHEA:13065"/>
        <dbReference type="ChEBI" id="CHEBI:15377"/>
        <dbReference type="ChEBI" id="CHEBI:15378"/>
        <dbReference type="ChEBI" id="CHEBI:30616"/>
        <dbReference type="ChEBI" id="CHEBI:43474"/>
        <dbReference type="ChEBI" id="CHEBI:456216"/>
        <dbReference type="EC" id="3.6.4.13"/>
    </reaction>
</comment>
<dbReference type="SMART" id="SM00487">
    <property type="entry name" value="DEXDc"/>
    <property type="match status" value="1"/>
</dbReference>
<feature type="domain" description="Helicase ATP-binding" evidence="11">
    <location>
        <begin position="32"/>
        <end position="207"/>
    </location>
</feature>
<dbReference type="InterPro" id="IPR011545">
    <property type="entry name" value="DEAD/DEAH_box_helicase_dom"/>
</dbReference>
<keyword evidence="2" id="KW-0963">Cytoplasm</keyword>
<dbReference type="SMART" id="SM00490">
    <property type="entry name" value="HELICc"/>
    <property type="match status" value="1"/>
</dbReference>
<dbReference type="CDD" id="cd12252">
    <property type="entry name" value="RRM_DbpA"/>
    <property type="match status" value="1"/>
</dbReference>
<proteinExistence type="inferred from homology"/>
<evidence type="ECO:0000313" key="15">
    <source>
        <dbReference type="Proteomes" id="UP000226525"/>
    </source>
</evidence>
<gene>
    <name evidence="14" type="ORF">CMN54_01310</name>
</gene>
<dbReference type="CDD" id="cd18787">
    <property type="entry name" value="SF2_C_DEAD"/>
    <property type="match status" value="1"/>
</dbReference>
<evidence type="ECO:0000256" key="7">
    <source>
        <dbReference type="ARBA" id="ARBA00038437"/>
    </source>
</evidence>
<dbReference type="PROSITE" id="PS00039">
    <property type="entry name" value="DEAD_ATP_HELICASE"/>
    <property type="match status" value="1"/>
</dbReference>
<dbReference type="InterPro" id="IPR000629">
    <property type="entry name" value="RNA-helicase_DEAD-box_CS"/>
</dbReference>
<dbReference type="InterPro" id="IPR005580">
    <property type="entry name" value="DbpA/CsdA_RNA-bd_dom"/>
</dbReference>
<dbReference type="EMBL" id="NZEX01000013">
    <property type="protein sequence ID" value="MAH62090.1"/>
    <property type="molecule type" value="Genomic_DNA"/>
</dbReference>
<dbReference type="InterPro" id="IPR001650">
    <property type="entry name" value="Helicase_C-like"/>
</dbReference>
<dbReference type="SUPFAM" id="SSF52540">
    <property type="entry name" value="P-loop containing nucleoside triphosphate hydrolases"/>
    <property type="match status" value="1"/>
</dbReference>
<evidence type="ECO:0000256" key="2">
    <source>
        <dbReference type="ARBA" id="ARBA00022490"/>
    </source>
</evidence>
<dbReference type="PROSITE" id="PS51195">
    <property type="entry name" value="Q_MOTIF"/>
    <property type="match status" value="1"/>
</dbReference>
<dbReference type="Pfam" id="PF00271">
    <property type="entry name" value="Helicase_C"/>
    <property type="match status" value="1"/>
</dbReference>
<dbReference type="InterPro" id="IPR014001">
    <property type="entry name" value="Helicase_ATP-bd"/>
</dbReference>
<accession>A0A2D6YG10</accession>
<dbReference type="Gene3D" id="3.40.50.300">
    <property type="entry name" value="P-loop containing nucleotide triphosphate hydrolases"/>
    <property type="match status" value="2"/>
</dbReference>
<comment type="caution">
    <text evidence="14">The sequence shown here is derived from an EMBL/GenBank/DDBJ whole genome shotgun (WGS) entry which is preliminary data.</text>
</comment>
<keyword evidence="3 10" id="KW-0547">Nucleotide-binding</keyword>
<sequence length="556" mass="63452">MTFQEMGLSDAVLRALVESGFSEPTPIQEQVIPLQIRHNDVIGQAQTGTGKTAAFGIPLIERLSPRQRHDSKHTMDALILTPTRELASQVTDELRRIGLYKSLSIVTIYGGVSIEQQIRTLRRGTNIIVGTPGRVLDHLSRGTIDLSGVRHFVLDEADEMVDMGFIEDIQTIMQSLPEKRQILLFSATMSPEIDRIAAKYMSHPSIVSVSKSNILVPRISQWLHKVKSWERFEGLCRILTYHRPELALIFCQTKRDVDELYRQLHGRGYKAEALHGDYSQHQRDQVMQKFRNHELDLLIATDLAARGIDSKLDMVVNYNVPENPETYVHRIGRTGRAGREGLAVMFVSPEDYRQLYAIEKLIKIRLQYRDLPTRKELKTHHQDFLQMRIEIGTKDLESADYIELAAKLLENGTPLEMLAATLRVAGEALSPQISIDRQHELNSENTGAEYGMVRFFLSSGRTIGLMAGDVVRSVTHYTKIPGAEIGKILLQDDFSFVEVPEIWARHLLENLPTFHFRGTKISVKPARAREKIARFRDFHKNSNQRFRRPQRKYSNG</sequence>
<evidence type="ECO:0000259" key="12">
    <source>
        <dbReference type="PROSITE" id="PS51194"/>
    </source>
</evidence>
<dbReference type="PROSITE" id="PS51194">
    <property type="entry name" value="HELICASE_CTER"/>
    <property type="match status" value="1"/>
</dbReference>
<dbReference type="Proteomes" id="UP000226525">
    <property type="component" value="Unassembled WGS sequence"/>
</dbReference>
<dbReference type="GO" id="GO:0003676">
    <property type="term" value="F:nucleic acid binding"/>
    <property type="evidence" value="ECO:0007669"/>
    <property type="project" value="InterPro"/>
</dbReference>
<protein>
    <recommendedName>
        <fullName evidence="1">RNA helicase</fullName>
        <ecNumber evidence="1">3.6.4.13</ecNumber>
    </recommendedName>
</protein>
<dbReference type="InterPro" id="IPR012677">
    <property type="entry name" value="Nucleotide-bd_a/b_plait_sf"/>
</dbReference>
<keyword evidence="6 10" id="KW-0067">ATP-binding</keyword>
<evidence type="ECO:0000313" key="14">
    <source>
        <dbReference type="EMBL" id="MAH62090.1"/>
    </source>
</evidence>
<name>A0A2D6YG10_9DELT</name>
<evidence type="ECO:0000256" key="10">
    <source>
        <dbReference type="RuleBase" id="RU000492"/>
    </source>
</evidence>
<dbReference type="GO" id="GO:0005829">
    <property type="term" value="C:cytosol"/>
    <property type="evidence" value="ECO:0007669"/>
    <property type="project" value="TreeGrafter"/>
</dbReference>
<dbReference type="AlphaFoldDB" id="A0A2D6YG10"/>
<feature type="short sequence motif" description="Q motif" evidence="9">
    <location>
        <begin position="1"/>
        <end position="29"/>
    </location>
</feature>
<dbReference type="Pfam" id="PF03880">
    <property type="entry name" value="DbpA"/>
    <property type="match status" value="1"/>
</dbReference>
<dbReference type="PROSITE" id="PS51192">
    <property type="entry name" value="HELICASE_ATP_BIND_1"/>
    <property type="match status" value="1"/>
</dbReference>
<dbReference type="Gene3D" id="3.30.70.330">
    <property type="match status" value="1"/>
</dbReference>
<dbReference type="GO" id="GO:0003724">
    <property type="term" value="F:RNA helicase activity"/>
    <property type="evidence" value="ECO:0007669"/>
    <property type="project" value="UniProtKB-EC"/>
</dbReference>
<evidence type="ECO:0000256" key="3">
    <source>
        <dbReference type="ARBA" id="ARBA00022741"/>
    </source>
</evidence>